<dbReference type="GO" id="GO:0008374">
    <property type="term" value="F:O-acyltransferase activity"/>
    <property type="evidence" value="ECO:0007669"/>
    <property type="project" value="InterPro"/>
</dbReference>
<dbReference type="AlphaFoldDB" id="A0AAF0TDW5"/>
<reference evidence="2" key="1">
    <citation type="submission" date="2023-08" db="EMBL/GenBank/DDBJ databases">
        <title>A de novo genome assembly of Solanum verrucosum Schlechtendal, a Mexican diploid species geographically isolated from the other diploid A-genome species in potato relatives.</title>
        <authorList>
            <person name="Hosaka K."/>
        </authorList>
    </citation>
    <scope>NUCLEOTIDE SEQUENCE</scope>
    <source>
        <tissue evidence="2">Young leaves</tissue>
    </source>
</reference>
<proteinExistence type="predicted"/>
<dbReference type="InterPro" id="IPR029058">
    <property type="entry name" value="AB_hydrolase_fold"/>
</dbReference>
<evidence type="ECO:0000313" key="3">
    <source>
        <dbReference type="Proteomes" id="UP001234989"/>
    </source>
</evidence>
<protein>
    <submittedName>
        <fullName evidence="2">Uncharacterized protein</fullName>
    </submittedName>
</protein>
<dbReference type="InterPro" id="IPR003386">
    <property type="entry name" value="LACT/PDAT_acylTrfase"/>
</dbReference>
<evidence type="ECO:0000256" key="1">
    <source>
        <dbReference type="SAM" id="Phobius"/>
    </source>
</evidence>
<dbReference type="Proteomes" id="UP001234989">
    <property type="component" value="Chromosome 2"/>
</dbReference>
<gene>
    <name evidence="2" type="ORF">MTR67_008736</name>
</gene>
<dbReference type="Gene3D" id="3.40.50.1820">
    <property type="entry name" value="alpha/beta hydrolase"/>
    <property type="match status" value="1"/>
</dbReference>
<dbReference type="EMBL" id="CP133613">
    <property type="protein sequence ID" value="WMV15351.1"/>
    <property type="molecule type" value="Genomic_DNA"/>
</dbReference>
<dbReference type="PANTHER" id="PTHR11440">
    <property type="entry name" value="LECITHIN-CHOLESTEROL ACYLTRANSFERASE-RELATED"/>
    <property type="match status" value="1"/>
</dbReference>
<evidence type="ECO:0000313" key="2">
    <source>
        <dbReference type="EMBL" id="WMV15351.1"/>
    </source>
</evidence>
<keyword evidence="1" id="KW-0472">Membrane</keyword>
<keyword evidence="1" id="KW-1133">Transmembrane helix</keyword>
<keyword evidence="3" id="KW-1185">Reference proteome</keyword>
<dbReference type="SUPFAM" id="SSF53474">
    <property type="entry name" value="alpha/beta-Hydrolases"/>
    <property type="match status" value="1"/>
</dbReference>
<sequence length="369" mass="41796">MAMLIEELIKSIEMWLKLIKKPQEYIDPNLDPVLLVPGVAGSILNAVDKKTGRTERVWVRILDADHEFCDKLWCRFDPSTGKTTNLDPDTSIEVPEDRYGLYAIDNLDPDMVSCLALTMRSHCVEIVEGVVDLDLRLAFQLRDSQGNKRSGGLQWIRGQDKSAIILEPSSTRENEGNLISSPRPLLQIVGSDCVYYYHDMIVEMLSWGYQEGKTLFGFGYDFRQSNRLQETMECFAQKLESIHTASGGKKINIISHSMGGLLVKCFMALHSDIFEKYVKNWIAIAAPFQVLNFVYLFIYMLSCYIYTWFGLETSMLEVSSSKPLANESKGFAFWVERVVPGLPSVGYLACVVCELLHRSEDFTLCTSKG</sequence>
<dbReference type="Pfam" id="PF02450">
    <property type="entry name" value="LCAT"/>
    <property type="match status" value="1"/>
</dbReference>
<organism evidence="2 3">
    <name type="scientific">Solanum verrucosum</name>
    <dbReference type="NCBI Taxonomy" id="315347"/>
    <lineage>
        <taxon>Eukaryota</taxon>
        <taxon>Viridiplantae</taxon>
        <taxon>Streptophyta</taxon>
        <taxon>Embryophyta</taxon>
        <taxon>Tracheophyta</taxon>
        <taxon>Spermatophyta</taxon>
        <taxon>Magnoliopsida</taxon>
        <taxon>eudicotyledons</taxon>
        <taxon>Gunneridae</taxon>
        <taxon>Pentapetalae</taxon>
        <taxon>asterids</taxon>
        <taxon>lamiids</taxon>
        <taxon>Solanales</taxon>
        <taxon>Solanaceae</taxon>
        <taxon>Solanoideae</taxon>
        <taxon>Solaneae</taxon>
        <taxon>Solanum</taxon>
    </lineage>
</organism>
<dbReference type="GO" id="GO:0006629">
    <property type="term" value="P:lipid metabolic process"/>
    <property type="evidence" value="ECO:0007669"/>
    <property type="project" value="InterPro"/>
</dbReference>
<accession>A0AAF0TDW5</accession>
<name>A0AAF0TDW5_SOLVR</name>
<keyword evidence="1" id="KW-0812">Transmembrane</keyword>
<feature type="transmembrane region" description="Helical" evidence="1">
    <location>
        <begin position="293"/>
        <end position="311"/>
    </location>
</feature>